<dbReference type="OrthoDB" id="3611744at2"/>
<proteinExistence type="predicted"/>
<keyword evidence="2" id="KW-1185">Reference proteome</keyword>
<protein>
    <submittedName>
        <fullName evidence="1">WbqC family protein</fullName>
    </submittedName>
</protein>
<dbReference type="Pfam" id="PF08889">
    <property type="entry name" value="WbqC"/>
    <property type="match status" value="1"/>
</dbReference>
<accession>A0A562ZF95</accession>
<dbReference type="AlphaFoldDB" id="A0A562ZF95"/>
<reference evidence="1 2" key="1">
    <citation type="submission" date="2019-07" db="EMBL/GenBank/DDBJ databases">
        <title>Caenimonas sedimenti sp. nov., isolated from activated sludge.</title>
        <authorList>
            <person name="Xu J."/>
        </authorList>
    </citation>
    <scope>NUCLEOTIDE SEQUENCE [LARGE SCALE GENOMIC DNA]</scope>
    <source>
        <strain evidence="1 2">HX-9-20</strain>
    </source>
</reference>
<evidence type="ECO:0000313" key="1">
    <source>
        <dbReference type="EMBL" id="TWO66648.1"/>
    </source>
</evidence>
<gene>
    <name evidence="1" type="ORF">FN976_26400</name>
</gene>
<dbReference type="EMBL" id="VOBQ01000025">
    <property type="protein sequence ID" value="TWO66648.1"/>
    <property type="molecule type" value="Genomic_DNA"/>
</dbReference>
<dbReference type="InterPro" id="IPR014985">
    <property type="entry name" value="WbqC"/>
</dbReference>
<dbReference type="RefSeq" id="WP_145896621.1">
    <property type="nucleotide sequence ID" value="NZ_VOBQ01000025.1"/>
</dbReference>
<evidence type="ECO:0000313" key="2">
    <source>
        <dbReference type="Proteomes" id="UP000318199"/>
    </source>
</evidence>
<name>A0A562ZF95_9BURK</name>
<dbReference type="Proteomes" id="UP000318199">
    <property type="component" value="Unassembled WGS sequence"/>
</dbReference>
<comment type="caution">
    <text evidence="1">The sequence shown here is derived from an EMBL/GenBank/DDBJ whole genome shotgun (WGS) entry which is preliminary data.</text>
</comment>
<sequence>MKLALMQPYFFPYLGYFSLLAAVDRFVFYDEVQWIKNGWVNRNRVLVGGATSYLTVPVRDAGPSRTIAEVEVAKDAGWRRKMFEMVRHAYRKAPYFAPVHDLLQQAVPEAQPHVSAMAKASVRLVAGYLALPVELVDDPGRQGEPGLIGPERVLGVCRDEKATAYWNLPGGKALYDAERFQAAGVALRFVEPVLEPYPQFAAAFVPGLSMLDVLMHNSPQEARRMAEAGVPA</sequence>
<organism evidence="1 2">
    <name type="scientific">Caenimonas sedimenti</name>
    <dbReference type="NCBI Taxonomy" id="2596921"/>
    <lineage>
        <taxon>Bacteria</taxon>
        <taxon>Pseudomonadati</taxon>
        <taxon>Pseudomonadota</taxon>
        <taxon>Betaproteobacteria</taxon>
        <taxon>Burkholderiales</taxon>
        <taxon>Comamonadaceae</taxon>
        <taxon>Caenimonas</taxon>
    </lineage>
</organism>